<dbReference type="GO" id="GO:0005524">
    <property type="term" value="F:ATP binding"/>
    <property type="evidence" value="ECO:0007669"/>
    <property type="project" value="UniProtKB-UniRule"/>
</dbReference>
<comment type="catalytic activity">
    <reaction evidence="7">
        <text>a quaternary ammonium(out) + ATP + H2O = a quaternary ammonium(in) + ADP + phosphate + H(+)</text>
        <dbReference type="Rhea" id="RHEA:11036"/>
        <dbReference type="ChEBI" id="CHEBI:15377"/>
        <dbReference type="ChEBI" id="CHEBI:15378"/>
        <dbReference type="ChEBI" id="CHEBI:30616"/>
        <dbReference type="ChEBI" id="CHEBI:35267"/>
        <dbReference type="ChEBI" id="CHEBI:43474"/>
        <dbReference type="ChEBI" id="CHEBI:456216"/>
    </reaction>
</comment>
<dbReference type="Proteomes" id="UP000235778">
    <property type="component" value="Unassembled WGS sequence"/>
</dbReference>
<feature type="domain" description="CBS" evidence="9">
    <location>
        <begin position="340"/>
        <end position="395"/>
    </location>
</feature>
<dbReference type="InterPro" id="IPR003593">
    <property type="entry name" value="AAA+_ATPase"/>
</dbReference>
<keyword evidence="5" id="KW-0029">Amino-acid transport</keyword>
<reference evidence="11" key="1">
    <citation type="submission" date="2016-07" db="EMBL/GenBank/DDBJ databases">
        <title>Nontailed viruses are major unrecognized killers of bacteria in the ocean.</title>
        <authorList>
            <person name="Kauffman K."/>
            <person name="Hussain F."/>
            <person name="Yang J."/>
            <person name="Arevalo P."/>
            <person name="Brown J."/>
            <person name="Cutler M."/>
            <person name="Kelly L."/>
            <person name="Polz M.F."/>
        </authorList>
    </citation>
    <scope>NUCLEOTIDE SEQUENCE [LARGE SCALE GENOMIC DNA]</scope>
    <source>
        <strain evidence="11">10N.286.55.C1</strain>
    </source>
</reference>
<keyword evidence="3 7" id="KW-0547">Nucleotide-binding</keyword>
<evidence type="ECO:0000313" key="11">
    <source>
        <dbReference type="Proteomes" id="UP000235778"/>
    </source>
</evidence>
<dbReference type="InterPro" id="IPR005892">
    <property type="entry name" value="Gly-betaine_transp_ATP-bd"/>
</dbReference>
<dbReference type="GO" id="GO:0006970">
    <property type="term" value="P:response to osmotic stress"/>
    <property type="evidence" value="ECO:0007669"/>
    <property type="project" value="UniProtKB-ARBA"/>
</dbReference>
<dbReference type="PANTHER" id="PTHR43869:SF1">
    <property type="entry name" value="GLYCINE BETAINE_PROLINE BETAINE TRANSPORT SYSTEM ATP-BINDING PROTEIN PROV"/>
    <property type="match status" value="1"/>
</dbReference>
<dbReference type="CDD" id="cd09831">
    <property type="entry name" value="CBS_pair_ABC_Gly_Pro_assoc"/>
    <property type="match status" value="1"/>
</dbReference>
<dbReference type="GO" id="GO:0005886">
    <property type="term" value="C:plasma membrane"/>
    <property type="evidence" value="ECO:0007669"/>
    <property type="project" value="UniProtKB-SubCell"/>
</dbReference>
<dbReference type="PANTHER" id="PTHR43869">
    <property type="entry name" value="GLYCINE BETAINE/PROLINE BETAINE TRANSPORT SYSTEM ATP-BINDING PROTEIN PROV"/>
    <property type="match status" value="1"/>
</dbReference>
<dbReference type="Gene3D" id="3.10.580.10">
    <property type="entry name" value="CBS-domain"/>
    <property type="match status" value="1"/>
</dbReference>
<dbReference type="GO" id="GO:0031460">
    <property type="term" value="P:glycine betaine transport"/>
    <property type="evidence" value="ECO:0007669"/>
    <property type="project" value="InterPro"/>
</dbReference>
<name>A0A2N7BJM6_9VIBR</name>
<dbReference type="PROSITE" id="PS50893">
    <property type="entry name" value="ABC_TRANSPORTER_2"/>
    <property type="match status" value="1"/>
</dbReference>
<dbReference type="FunFam" id="3.40.50.300:FF:000201">
    <property type="entry name" value="Glycine betaine/L-proline ABC transporter ATP-binding protein"/>
    <property type="match status" value="1"/>
</dbReference>
<dbReference type="InterPro" id="IPR000644">
    <property type="entry name" value="CBS_dom"/>
</dbReference>
<comment type="similarity">
    <text evidence="1 7">Belongs to the ABC transporter superfamily.</text>
</comment>
<dbReference type="InterPro" id="IPR027417">
    <property type="entry name" value="P-loop_NTPase"/>
</dbReference>
<dbReference type="GO" id="GO:0015418">
    <property type="term" value="F:ABC-type quaternary ammonium compound transporting activity"/>
    <property type="evidence" value="ECO:0007669"/>
    <property type="project" value="UniProtKB-EC"/>
</dbReference>
<keyword evidence="7" id="KW-0472">Membrane</keyword>
<dbReference type="PROSITE" id="PS51371">
    <property type="entry name" value="CBS"/>
    <property type="match status" value="1"/>
</dbReference>
<evidence type="ECO:0000313" key="10">
    <source>
        <dbReference type="EMBL" id="PME56826.1"/>
    </source>
</evidence>
<evidence type="ECO:0000256" key="7">
    <source>
        <dbReference type="RuleBase" id="RU369116"/>
    </source>
</evidence>
<keyword evidence="4 7" id="KW-0067">ATP-binding</keyword>
<dbReference type="PROSITE" id="PS00211">
    <property type="entry name" value="ABC_TRANSPORTER_1"/>
    <property type="match status" value="1"/>
</dbReference>
<protein>
    <recommendedName>
        <fullName evidence="7">Quaternary amine transport ATP-binding protein</fullName>
        <ecNumber evidence="7">7.6.2.9</ecNumber>
    </recommendedName>
</protein>
<keyword evidence="7" id="KW-1003">Cell membrane</keyword>
<dbReference type="NCBIfam" id="TIGR01186">
    <property type="entry name" value="proV"/>
    <property type="match status" value="1"/>
</dbReference>
<keyword evidence="7" id="KW-0997">Cell inner membrane</keyword>
<dbReference type="Pfam" id="PF00005">
    <property type="entry name" value="ABC_tran"/>
    <property type="match status" value="1"/>
</dbReference>
<evidence type="ECO:0000256" key="5">
    <source>
        <dbReference type="ARBA" id="ARBA00022970"/>
    </source>
</evidence>
<organism evidence="10 11">
    <name type="scientific">Vibrio lentus</name>
    <dbReference type="NCBI Taxonomy" id="136468"/>
    <lineage>
        <taxon>Bacteria</taxon>
        <taxon>Pseudomonadati</taxon>
        <taxon>Pseudomonadota</taxon>
        <taxon>Gammaproteobacteria</taxon>
        <taxon>Vibrionales</taxon>
        <taxon>Vibrionaceae</taxon>
        <taxon>Vibrio</taxon>
    </lineage>
</organism>
<gene>
    <name evidence="10" type="ORF">BCV30_02170</name>
</gene>
<dbReference type="EC" id="7.6.2.9" evidence="7"/>
<dbReference type="NCBIfam" id="NF007480">
    <property type="entry name" value="PRK10070.1"/>
    <property type="match status" value="1"/>
</dbReference>
<dbReference type="AlphaFoldDB" id="A0A2N7BJM6"/>
<dbReference type="Pfam" id="PF00571">
    <property type="entry name" value="CBS"/>
    <property type="match status" value="1"/>
</dbReference>
<dbReference type="SUPFAM" id="SSF52540">
    <property type="entry name" value="P-loop containing nucleoside triphosphate hydrolases"/>
    <property type="match status" value="1"/>
</dbReference>
<dbReference type="GO" id="GO:0006865">
    <property type="term" value="P:amino acid transport"/>
    <property type="evidence" value="ECO:0007669"/>
    <property type="project" value="UniProtKB-UniRule"/>
</dbReference>
<dbReference type="InterPro" id="IPR003439">
    <property type="entry name" value="ABC_transporter-like_ATP-bd"/>
</dbReference>
<dbReference type="RefSeq" id="WP_102266461.1">
    <property type="nucleotide sequence ID" value="NZ_MCSH01000026.1"/>
</dbReference>
<evidence type="ECO:0000256" key="3">
    <source>
        <dbReference type="ARBA" id="ARBA00022741"/>
    </source>
</evidence>
<dbReference type="Gene3D" id="3.40.50.300">
    <property type="entry name" value="P-loop containing nucleotide triphosphate hydrolases"/>
    <property type="match status" value="1"/>
</dbReference>
<comment type="caution">
    <text evidence="10">The sequence shown here is derived from an EMBL/GenBank/DDBJ whole genome shotgun (WGS) entry which is preliminary data.</text>
</comment>
<evidence type="ECO:0000259" key="8">
    <source>
        <dbReference type="PROSITE" id="PS50893"/>
    </source>
</evidence>
<dbReference type="InterPro" id="IPR051921">
    <property type="entry name" value="ABC_osmolyte_uptake_ATP-bind"/>
</dbReference>
<sequence length="395" mass="43378">MDPILEVKGLYKVFGEDTDRAFTMINEGANKDKVFEETGLTIGVNDVSLSIEEGEIFVIMGLSGSGKSTLVRLLNRLIEPTKGNVLLRGKDIAHISEDELREVRRNNISMVFQNFALMPHMTVIENAAFGLELAGVEVDKRKQSAFEALERVGLGAYSESYPDELSGGMKQRVGLARALACDPDILLMDEAFSALDPLIRTEMQDELIRLQNDDKRTIVFISHDLDEAMRIGDRIAIMQNGEVVQVGTPDEILNNPANDYVEAFFRGVNVASVLTGKDIARKKPAAVFKKSEHDGPASALQILMDNDREYGIVVEKSSHYSGIVSIESLRKAHKENKSLVSAQLDDGLTLNPDLPINDVLGLVGGVPYSVPVVDDKGNYFGVVTKSRLLQTLDKG</sequence>
<evidence type="ECO:0000256" key="1">
    <source>
        <dbReference type="ARBA" id="ARBA00005417"/>
    </source>
</evidence>
<dbReference type="InterPro" id="IPR017871">
    <property type="entry name" value="ABC_transporter-like_CS"/>
</dbReference>
<dbReference type="InterPro" id="IPR046342">
    <property type="entry name" value="CBS_dom_sf"/>
</dbReference>
<feature type="domain" description="ABC transporter" evidence="8">
    <location>
        <begin position="29"/>
        <end position="265"/>
    </location>
</feature>
<dbReference type="CDD" id="cd03294">
    <property type="entry name" value="ABC_Pro_Gly_Betaine"/>
    <property type="match status" value="1"/>
</dbReference>
<dbReference type="EMBL" id="MCSI01000166">
    <property type="protein sequence ID" value="PME56826.1"/>
    <property type="molecule type" value="Genomic_DNA"/>
</dbReference>
<evidence type="ECO:0000256" key="6">
    <source>
        <dbReference type="PROSITE-ProRule" id="PRU00703"/>
    </source>
</evidence>
<evidence type="ECO:0000259" key="9">
    <source>
        <dbReference type="PROSITE" id="PS51371"/>
    </source>
</evidence>
<keyword evidence="2 7" id="KW-0813">Transport</keyword>
<evidence type="ECO:0000256" key="2">
    <source>
        <dbReference type="ARBA" id="ARBA00022448"/>
    </source>
</evidence>
<keyword evidence="6" id="KW-0129">CBS domain</keyword>
<comment type="subunit">
    <text evidence="7">The complex is probably composed of two ATP-binding proteins, two transmembrane proteins and a solute-binding protein.</text>
</comment>
<dbReference type="GO" id="GO:0016887">
    <property type="term" value="F:ATP hydrolysis activity"/>
    <property type="evidence" value="ECO:0007669"/>
    <property type="project" value="UniProtKB-UniRule"/>
</dbReference>
<accession>A0A2N7BJM6</accession>
<dbReference type="SMART" id="SM00382">
    <property type="entry name" value="AAA"/>
    <property type="match status" value="1"/>
</dbReference>
<dbReference type="SUPFAM" id="SSF54631">
    <property type="entry name" value="CBS-domain pair"/>
    <property type="match status" value="1"/>
</dbReference>
<proteinExistence type="inferred from homology"/>
<evidence type="ECO:0000256" key="4">
    <source>
        <dbReference type="ARBA" id="ARBA00022840"/>
    </source>
</evidence>
<comment type="subcellular location">
    <subcellularLocation>
        <location evidence="7">Cell inner membrane</location>
        <topology evidence="7">Peripheral membrane protein</topology>
    </subcellularLocation>
</comment>